<keyword evidence="2 5" id="KW-0812">Transmembrane</keyword>
<evidence type="ECO:0000313" key="7">
    <source>
        <dbReference type="EMBL" id="GGL81136.1"/>
    </source>
</evidence>
<keyword evidence="3 5" id="KW-1133">Transmembrane helix</keyword>
<evidence type="ECO:0000256" key="2">
    <source>
        <dbReference type="ARBA" id="ARBA00022692"/>
    </source>
</evidence>
<gene>
    <name evidence="7" type="ORF">GCM10011575_44320</name>
</gene>
<feature type="transmembrane region" description="Helical" evidence="5">
    <location>
        <begin position="305"/>
        <end position="326"/>
    </location>
</feature>
<feature type="transmembrane region" description="Helical" evidence="5">
    <location>
        <begin position="42"/>
        <end position="64"/>
    </location>
</feature>
<evidence type="ECO:0000259" key="6">
    <source>
        <dbReference type="Pfam" id="PF12698"/>
    </source>
</evidence>
<dbReference type="AlphaFoldDB" id="A0A917W7W1"/>
<reference evidence="7" key="2">
    <citation type="submission" date="2020-09" db="EMBL/GenBank/DDBJ databases">
        <authorList>
            <person name="Sun Q."/>
            <person name="Zhou Y."/>
        </authorList>
    </citation>
    <scope>NUCLEOTIDE SEQUENCE</scope>
    <source>
        <strain evidence="7">CGMCC 4.7306</strain>
    </source>
</reference>
<reference evidence="7" key="1">
    <citation type="journal article" date="2014" name="Int. J. Syst. Evol. Microbiol.">
        <title>Complete genome sequence of Corynebacterium casei LMG S-19264T (=DSM 44701T), isolated from a smear-ripened cheese.</title>
        <authorList>
            <consortium name="US DOE Joint Genome Institute (JGI-PGF)"/>
            <person name="Walter F."/>
            <person name="Albersmeier A."/>
            <person name="Kalinowski J."/>
            <person name="Ruckert C."/>
        </authorList>
    </citation>
    <scope>NUCLEOTIDE SEQUENCE</scope>
    <source>
        <strain evidence="7">CGMCC 4.7306</strain>
    </source>
</reference>
<sequence length="379" mass="39080">MTTTPATTPSLTAPAATPGLSFGQAVRLIAEREILTRLRSRAFQVSTGIMLLAALAGVIAAGTLGGRTSTTSVAVVGDVAAVQQASGLAVRHVGSVAEATALVRAGTVDAAVVADRSSPAGIRIIADESSPDALVAALSVKPQVTLLDPPTIPPGLRYAAAFGFALIFLMSSATFGGTIAQSVVEEKQTRIVEILISAISTRTLLTGKILGNSLLAFAQVVVTGAFAVIGLSVTGESATLSLLGAPIAWFVIFFVIGFVLLASMFAAAASLVSRQEDIQATVTPVTMLVMIPYFLVIFFHDNSLVLTIMSYVPFSAAVGMPLRIFLSEAAWWEPLLSLLILLAGTVGVIVAAAKIYGNALLRTGAKISVREALRSSGVD</sequence>
<feature type="transmembrane region" description="Helical" evidence="5">
    <location>
        <begin position="158"/>
        <end position="180"/>
    </location>
</feature>
<dbReference type="EMBL" id="BMMZ01000016">
    <property type="protein sequence ID" value="GGL81136.1"/>
    <property type="molecule type" value="Genomic_DNA"/>
</dbReference>
<organism evidence="7 8">
    <name type="scientific">Microlunatus endophyticus</name>
    <dbReference type="NCBI Taxonomy" id="1716077"/>
    <lineage>
        <taxon>Bacteria</taxon>
        <taxon>Bacillati</taxon>
        <taxon>Actinomycetota</taxon>
        <taxon>Actinomycetes</taxon>
        <taxon>Propionibacteriales</taxon>
        <taxon>Propionibacteriaceae</taxon>
        <taxon>Microlunatus</taxon>
    </lineage>
</organism>
<dbReference type="RefSeq" id="WP_188897952.1">
    <property type="nucleotide sequence ID" value="NZ_BMMZ01000016.1"/>
</dbReference>
<dbReference type="GO" id="GO:0016020">
    <property type="term" value="C:membrane"/>
    <property type="evidence" value="ECO:0007669"/>
    <property type="project" value="UniProtKB-SubCell"/>
</dbReference>
<proteinExistence type="predicted"/>
<feature type="transmembrane region" description="Helical" evidence="5">
    <location>
        <begin position="280"/>
        <end position="299"/>
    </location>
</feature>
<evidence type="ECO:0000256" key="4">
    <source>
        <dbReference type="ARBA" id="ARBA00023136"/>
    </source>
</evidence>
<dbReference type="InterPro" id="IPR013525">
    <property type="entry name" value="ABC2_TM"/>
</dbReference>
<keyword evidence="8" id="KW-1185">Reference proteome</keyword>
<dbReference type="Pfam" id="PF12698">
    <property type="entry name" value="ABC2_membrane_3"/>
    <property type="match status" value="1"/>
</dbReference>
<evidence type="ECO:0000256" key="5">
    <source>
        <dbReference type="SAM" id="Phobius"/>
    </source>
</evidence>
<keyword evidence="4 5" id="KW-0472">Membrane</keyword>
<dbReference type="GO" id="GO:0140359">
    <property type="term" value="F:ABC-type transporter activity"/>
    <property type="evidence" value="ECO:0007669"/>
    <property type="project" value="InterPro"/>
</dbReference>
<name>A0A917W7W1_9ACTN</name>
<dbReference type="Proteomes" id="UP000613840">
    <property type="component" value="Unassembled WGS sequence"/>
</dbReference>
<evidence type="ECO:0000256" key="3">
    <source>
        <dbReference type="ARBA" id="ARBA00022989"/>
    </source>
</evidence>
<protein>
    <submittedName>
        <fullName evidence="7">ABC transporter permease</fullName>
    </submittedName>
</protein>
<evidence type="ECO:0000313" key="8">
    <source>
        <dbReference type="Proteomes" id="UP000613840"/>
    </source>
</evidence>
<feature type="transmembrane region" description="Helical" evidence="5">
    <location>
        <begin position="214"/>
        <end position="235"/>
    </location>
</feature>
<comment type="caution">
    <text evidence="7">The sequence shown here is derived from an EMBL/GenBank/DDBJ whole genome shotgun (WGS) entry which is preliminary data.</text>
</comment>
<evidence type="ECO:0000256" key="1">
    <source>
        <dbReference type="ARBA" id="ARBA00004141"/>
    </source>
</evidence>
<feature type="domain" description="ABC-2 type transporter transmembrane" evidence="6">
    <location>
        <begin position="67"/>
        <end position="353"/>
    </location>
</feature>
<feature type="transmembrane region" description="Helical" evidence="5">
    <location>
        <begin position="247"/>
        <end position="268"/>
    </location>
</feature>
<feature type="transmembrane region" description="Helical" evidence="5">
    <location>
        <begin position="338"/>
        <end position="356"/>
    </location>
</feature>
<comment type="subcellular location">
    <subcellularLocation>
        <location evidence="1">Membrane</location>
        <topology evidence="1">Multi-pass membrane protein</topology>
    </subcellularLocation>
</comment>
<accession>A0A917W7W1</accession>